<feature type="transmembrane region" description="Helical" evidence="7">
    <location>
        <begin position="179"/>
        <end position="203"/>
    </location>
</feature>
<evidence type="ECO:0000256" key="8">
    <source>
        <dbReference type="SAM" id="MobiDB-lite"/>
    </source>
</evidence>
<keyword evidence="3" id="KW-0997">Cell inner membrane</keyword>
<evidence type="ECO:0000313" key="9">
    <source>
        <dbReference type="EMBL" id="MCB5362991.1"/>
    </source>
</evidence>
<reference evidence="9 10" key="1">
    <citation type="submission" date="2020-07" db="EMBL/GenBank/DDBJ databases">
        <title>Pusillimonas sp. nov., isolated from poultry manure in Taiwan.</title>
        <authorList>
            <person name="Lin S.-Y."/>
            <person name="Tang Y.-S."/>
            <person name="Young C.-C."/>
        </authorList>
    </citation>
    <scope>NUCLEOTIDE SEQUENCE [LARGE SCALE GENOMIC DNA]</scope>
    <source>
        <strain evidence="9 10">CC-YST705</strain>
    </source>
</reference>
<evidence type="ECO:0000256" key="6">
    <source>
        <dbReference type="ARBA" id="ARBA00023136"/>
    </source>
</evidence>
<evidence type="ECO:0000256" key="3">
    <source>
        <dbReference type="ARBA" id="ARBA00022519"/>
    </source>
</evidence>
<feature type="region of interest" description="Disordered" evidence="8">
    <location>
        <begin position="417"/>
        <end position="438"/>
    </location>
</feature>
<feature type="transmembrane region" description="Helical" evidence="7">
    <location>
        <begin position="40"/>
        <end position="66"/>
    </location>
</feature>
<organism evidence="9 10">
    <name type="scientific">Mesopusillimonas faecipullorum</name>
    <dbReference type="NCBI Taxonomy" id="2755040"/>
    <lineage>
        <taxon>Bacteria</taxon>
        <taxon>Pseudomonadati</taxon>
        <taxon>Pseudomonadota</taxon>
        <taxon>Betaproteobacteria</taxon>
        <taxon>Burkholderiales</taxon>
        <taxon>Alcaligenaceae</taxon>
        <taxon>Mesopusillimonas</taxon>
    </lineage>
</organism>
<feature type="transmembrane region" description="Helical" evidence="7">
    <location>
        <begin position="215"/>
        <end position="237"/>
    </location>
</feature>
<dbReference type="Pfam" id="PF03631">
    <property type="entry name" value="Virul_fac_BrkB"/>
    <property type="match status" value="1"/>
</dbReference>
<feature type="transmembrane region" description="Helical" evidence="7">
    <location>
        <begin position="96"/>
        <end position="122"/>
    </location>
</feature>
<comment type="subcellular location">
    <subcellularLocation>
        <location evidence="1 7">Cell membrane</location>
        <topology evidence="1 7">Multi-pass membrane protein</topology>
    </subcellularLocation>
</comment>
<evidence type="ECO:0000313" key="10">
    <source>
        <dbReference type="Proteomes" id="UP000776983"/>
    </source>
</evidence>
<keyword evidence="4 7" id="KW-0812">Transmembrane</keyword>
<dbReference type="HAMAP" id="MF_00672">
    <property type="entry name" value="UPF0761"/>
    <property type="match status" value="1"/>
</dbReference>
<keyword evidence="10" id="KW-1185">Reference proteome</keyword>
<dbReference type="InterPro" id="IPR023679">
    <property type="entry name" value="UPF0761_bac"/>
</dbReference>
<dbReference type="PANTHER" id="PTHR30213">
    <property type="entry name" value="INNER MEMBRANE PROTEIN YHJD"/>
    <property type="match status" value="1"/>
</dbReference>
<evidence type="ECO:0000256" key="5">
    <source>
        <dbReference type="ARBA" id="ARBA00022989"/>
    </source>
</evidence>
<keyword evidence="5 7" id="KW-1133">Transmembrane helix</keyword>
<evidence type="ECO:0000256" key="2">
    <source>
        <dbReference type="ARBA" id="ARBA00022475"/>
    </source>
</evidence>
<dbReference type="EMBL" id="JACDXW010000002">
    <property type="protein sequence ID" value="MCB5362991.1"/>
    <property type="molecule type" value="Genomic_DNA"/>
</dbReference>
<comment type="similarity">
    <text evidence="7">Belongs to the UPF0761 family.</text>
</comment>
<feature type="transmembrane region" description="Helical" evidence="7">
    <location>
        <begin position="257"/>
        <end position="279"/>
    </location>
</feature>
<evidence type="ECO:0000256" key="7">
    <source>
        <dbReference type="HAMAP-Rule" id="MF_00672"/>
    </source>
</evidence>
<keyword evidence="6 7" id="KW-0472">Membrane</keyword>
<dbReference type="NCBIfam" id="TIGR00765">
    <property type="entry name" value="yihY_not_rbn"/>
    <property type="match status" value="1"/>
</dbReference>
<comment type="caution">
    <text evidence="9">The sequence shown here is derived from an EMBL/GenBank/DDBJ whole genome shotgun (WGS) entry which is preliminary data.</text>
</comment>
<evidence type="ECO:0000256" key="4">
    <source>
        <dbReference type="ARBA" id="ARBA00022692"/>
    </source>
</evidence>
<dbReference type="Proteomes" id="UP000776983">
    <property type="component" value="Unassembled WGS sequence"/>
</dbReference>
<name>A0ABS8CAD0_9BURK</name>
<feature type="transmembrane region" description="Helical" evidence="7">
    <location>
        <begin position="143"/>
        <end position="167"/>
    </location>
</feature>
<gene>
    <name evidence="9" type="ORF">H0484_04385</name>
</gene>
<sequence length="438" mass="48136">MTTQHAPKANKHTLAHVLEVLRYGFTLAGEKKLTQAASSLTYTTVLALVPLLAVILSLFTAFPLFADFKQALEEFLSTSLMPPAVSETVMGYLNQFAAQASGLTAIGTLFLIVVSVMLIMTIDDVLNDIWSVRRQRPLRQRLLVYWAILSLGPVLAGASLWSTAYLARESLGLINMMPTWLNLVLSLVPAVIAALGFGALFMFVPNCQIRWRDALIGGIWTALVLTVMKSGFAFYITRFPSYTVIYGTFATLPIFLLWIYLSWLGILSGALIAALLPALRLRHWEHLREPGSGFLAALKLLRLLRDAQGTPEQGYGLRELSTQLQTEPDALRQVLESLRDIGWVALAQGTGSSGEIWVLSSNLAQEKLSRLVDAMLVSGLYQPEAQSLRHALAASLRMRYDPTVSHVLDGYDEDAEPFTADAQPAAPLPEDDGLRHNG</sequence>
<protein>
    <recommendedName>
        <fullName evidence="7">UPF0761 membrane protein H0484_04385</fullName>
    </recommendedName>
</protein>
<dbReference type="RefSeq" id="WP_226953234.1">
    <property type="nucleotide sequence ID" value="NZ_JACDXW010000002.1"/>
</dbReference>
<proteinExistence type="inferred from homology"/>
<accession>A0ABS8CAD0</accession>
<dbReference type="InterPro" id="IPR017039">
    <property type="entry name" value="Virul_fac_BrkB"/>
</dbReference>
<evidence type="ECO:0000256" key="1">
    <source>
        <dbReference type="ARBA" id="ARBA00004651"/>
    </source>
</evidence>
<keyword evidence="2 7" id="KW-1003">Cell membrane</keyword>
<dbReference type="PANTHER" id="PTHR30213:SF0">
    <property type="entry name" value="UPF0761 MEMBRANE PROTEIN YIHY"/>
    <property type="match status" value="1"/>
</dbReference>